<evidence type="ECO:0000313" key="4">
    <source>
        <dbReference type="Proteomes" id="UP001634007"/>
    </source>
</evidence>
<dbReference type="SUPFAM" id="SSF47473">
    <property type="entry name" value="EF-hand"/>
    <property type="match status" value="1"/>
</dbReference>
<dbReference type="Proteomes" id="UP001634007">
    <property type="component" value="Unassembled WGS sequence"/>
</dbReference>
<comment type="caution">
    <text evidence="3">The sequence shown here is derived from an EMBL/GenBank/DDBJ whole genome shotgun (WGS) entry which is preliminary data.</text>
</comment>
<dbReference type="SMART" id="SM00054">
    <property type="entry name" value="EFh"/>
    <property type="match status" value="2"/>
</dbReference>
<dbReference type="PROSITE" id="PS50222">
    <property type="entry name" value="EF_HAND_2"/>
    <property type="match status" value="1"/>
</dbReference>
<evidence type="ECO:0000259" key="2">
    <source>
        <dbReference type="PROSITE" id="PS50222"/>
    </source>
</evidence>
<dbReference type="EMBL" id="JBJKBG010000001">
    <property type="protein sequence ID" value="KAL3752761.1"/>
    <property type="molecule type" value="Genomic_DNA"/>
</dbReference>
<protein>
    <recommendedName>
        <fullName evidence="2">EF-hand domain-containing protein</fullName>
    </recommendedName>
</protein>
<dbReference type="InterPro" id="IPR011992">
    <property type="entry name" value="EF-hand-dom_pair"/>
</dbReference>
<sequence length="144" mass="16202">MDEIRREAMNDYKQRTKEQKQRVLDFFIAMDTDGNGSISVREFVAFLQQNGLYSDHLDVLFAELQKDDDGTLGLEEIITLKFMLDHDKYRGRFVATSSNVDTHKHKGGEPDLKEILEDFIEGVDLGVNLCIVAQAAAAAGCSIM</sequence>
<feature type="domain" description="EF-hand" evidence="2">
    <location>
        <begin position="18"/>
        <end position="53"/>
    </location>
</feature>
<proteinExistence type="predicted"/>
<dbReference type="Gene3D" id="1.10.238.10">
    <property type="entry name" value="EF-hand"/>
    <property type="match status" value="1"/>
</dbReference>
<dbReference type="PROSITE" id="PS00018">
    <property type="entry name" value="EF_HAND_1"/>
    <property type="match status" value="1"/>
</dbReference>
<keyword evidence="4" id="KW-1185">Reference proteome</keyword>
<evidence type="ECO:0000256" key="1">
    <source>
        <dbReference type="ARBA" id="ARBA00022837"/>
    </source>
</evidence>
<dbReference type="Pfam" id="PF13499">
    <property type="entry name" value="EF-hand_7"/>
    <property type="match status" value="1"/>
</dbReference>
<evidence type="ECO:0000313" key="3">
    <source>
        <dbReference type="EMBL" id="KAL3752761.1"/>
    </source>
</evidence>
<organism evidence="3 4">
    <name type="scientific">Eucalyptus globulus</name>
    <name type="common">Tasmanian blue gum</name>
    <dbReference type="NCBI Taxonomy" id="34317"/>
    <lineage>
        <taxon>Eukaryota</taxon>
        <taxon>Viridiplantae</taxon>
        <taxon>Streptophyta</taxon>
        <taxon>Embryophyta</taxon>
        <taxon>Tracheophyta</taxon>
        <taxon>Spermatophyta</taxon>
        <taxon>Magnoliopsida</taxon>
        <taxon>eudicotyledons</taxon>
        <taxon>Gunneridae</taxon>
        <taxon>Pentapetalae</taxon>
        <taxon>rosids</taxon>
        <taxon>malvids</taxon>
        <taxon>Myrtales</taxon>
        <taxon>Myrtaceae</taxon>
        <taxon>Myrtoideae</taxon>
        <taxon>Eucalypteae</taxon>
        <taxon>Eucalyptus</taxon>
    </lineage>
</organism>
<keyword evidence="1" id="KW-0106">Calcium</keyword>
<dbReference type="InterPro" id="IPR002048">
    <property type="entry name" value="EF_hand_dom"/>
</dbReference>
<accession>A0ABD3LLT2</accession>
<dbReference type="AlphaFoldDB" id="A0ABD3LLT2"/>
<dbReference type="InterPro" id="IPR018247">
    <property type="entry name" value="EF_Hand_1_Ca_BS"/>
</dbReference>
<name>A0ABD3LLT2_EUCGL</name>
<reference evidence="3 4" key="1">
    <citation type="submission" date="2024-11" db="EMBL/GenBank/DDBJ databases">
        <title>Chromosome-level genome assembly of Eucalyptus globulus Labill. provides insights into its genome evolution.</title>
        <authorList>
            <person name="Li X."/>
        </authorList>
    </citation>
    <scope>NUCLEOTIDE SEQUENCE [LARGE SCALE GENOMIC DNA]</scope>
    <source>
        <strain evidence="3">CL2024</strain>
        <tissue evidence="3">Fresh tender leaves</tissue>
    </source>
</reference>
<gene>
    <name evidence="3" type="ORF">ACJRO7_000195</name>
</gene>